<evidence type="ECO:0000256" key="1">
    <source>
        <dbReference type="ARBA" id="ARBA00004651"/>
    </source>
</evidence>
<protein>
    <submittedName>
        <fullName evidence="9">MFS transporter</fullName>
    </submittedName>
</protein>
<dbReference type="InterPro" id="IPR036259">
    <property type="entry name" value="MFS_trans_sf"/>
</dbReference>
<feature type="transmembrane region" description="Helical" evidence="7">
    <location>
        <begin position="309"/>
        <end position="328"/>
    </location>
</feature>
<evidence type="ECO:0000313" key="9">
    <source>
        <dbReference type="EMBL" id="QTL99077.1"/>
    </source>
</evidence>
<sequence length="402" mass="44682">MKVFINKDFFLVWTGQIVSQLGDRLYSIALAWWLLKKTNSPVIMGISLMCSLLPEAIIGLFSGAFIDLKNVKVIMVVTDIIRGLIILLVSCFFYYNILSVCFILIVNIAISVLSALFNPSVMSIIPCVVKKDKVIDANSLSQLIYGLTTVIGPLFGSGLVSWFGFFPVLLFNSFSFIFSGIVEYFIRYNAEVSLKKNILLDEIKKGFSFIRKDLRLIFIMKVISSIHLFVGSLMVVMPFLADDINGNGIINLGFLEMALGLGLILGSILKLSLKFNKGSKSDIILNSFILLGLSFLSLGVIYMGMCKSILPYLFFLIIVGGSISKISVNWRTILQLNVPTDLRGRVFSTANSIANLSLPAGILIYGVLMEYTVPAYVIVLNGLIILSFVLYFKSKLNYEENY</sequence>
<dbReference type="Gene3D" id="1.20.1250.20">
    <property type="entry name" value="MFS general substrate transporter like domains"/>
    <property type="match status" value="1"/>
</dbReference>
<keyword evidence="5 7" id="KW-1133">Transmembrane helix</keyword>
<evidence type="ECO:0000256" key="6">
    <source>
        <dbReference type="ARBA" id="ARBA00023136"/>
    </source>
</evidence>
<evidence type="ECO:0000256" key="2">
    <source>
        <dbReference type="ARBA" id="ARBA00022448"/>
    </source>
</evidence>
<feature type="transmembrane region" description="Helical" evidence="7">
    <location>
        <begin position="249"/>
        <end position="271"/>
    </location>
</feature>
<dbReference type="KEGG" id="ifn:GM661_14475"/>
<keyword evidence="6 7" id="KW-0472">Membrane</keyword>
<dbReference type="GO" id="GO:0022857">
    <property type="term" value="F:transmembrane transporter activity"/>
    <property type="evidence" value="ECO:0007669"/>
    <property type="project" value="InterPro"/>
</dbReference>
<feature type="transmembrane region" description="Helical" evidence="7">
    <location>
        <begin position="283"/>
        <end position="303"/>
    </location>
</feature>
<feature type="transmembrane region" description="Helical" evidence="7">
    <location>
        <begin position="102"/>
        <end position="122"/>
    </location>
</feature>
<feature type="transmembrane region" description="Helical" evidence="7">
    <location>
        <begin position="349"/>
        <end position="368"/>
    </location>
</feature>
<dbReference type="GO" id="GO:0005886">
    <property type="term" value="C:plasma membrane"/>
    <property type="evidence" value="ECO:0007669"/>
    <property type="project" value="UniProtKB-SubCell"/>
</dbReference>
<accession>A0A8A7KJR0</accession>
<evidence type="ECO:0000256" key="7">
    <source>
        <dbReference type="SAM" id="Phobius"/>
    </source>
</evidence>
<keyword evidence="3" id="KW-1003">Cell membrane</keyword>
<feature type="transmembrane region" description="Helical" evidence="7">
    <location>
        <begin position="169"/>
        <end position="186"/>
    </location>
</feature>
<evidence type="ECO:0000256" key="5">
    <source>
        <dbReference type="ARBA" id="ARBA00022989"/>
    </source>
</evidence>
<keyword evidence="10" id="KW-1185">Reference proteome</keyword>
<feature type="transmembrane region" description="Helical" evidence="7">
    <location>
        <begin position="143"/>
        <end position="163"/>
    </location>
</feature>
<dbReference type="Pfam" id="PF05977">
    <property type="entry name" value="MFS_3"/>
    <property type="match status" value="1"/>
</dbReference>
<evidence type="ECO:0000259" key="8">
    <source>
        <dbReference type="PROSITE" id="PS50850"/>
    </source>
</evidence>
<dbReference type="InterPro" id="IPR010290">
    <property type="entry name" value="TM_effector"/>
</dbReference>
<evidence type="ECO:0000256" key="4">
    <source>
        <dbReference type="ARBA" id="ARBA00022692"/>
    </source>
</evidence>
<dbReference type="PANTHER" id="PTHR43266">
    <property type="entry name" value="MACROLIDE-EFFLUX PROTEIN"/>
    <property type="match status" value="1"/>
</dbReference>
<dbReference type="EMBL" id="CP046640">
    <property type="protein sequence ID" value="QTL99077.1"/>
    <property type="molecule type" value="Genomic_DNA"/>
</dbReference>
<name>A0A8A7KJR0_9FIRM</name>
<feature type="transmembrane region" description="Helical" evidence="7">
    <location>
        <begin position="374"/>
        <end position="392"/>
    </location>
</feature>
<dbReference type="CDD" id="cd06173">
    <property type="entry name" value="MFS_MefA_like"/>
    <property type="match status" value="1"/>
</dbReference>
<dbReference type="Proteomes" id="UP000665020">
    <property type="component" value="Chromosome"/>
</dbReference>
<dbReference type="PANTHER" id="PTHR43266:SF2">
    <property type="entry name" value="MAJOR FACILITATOR SUPERFAMILY (MFS) PROFILE DOMAIN-CONTAINING PROTEIN"/>
    <property type="match status" value="1"/>
</dbReference>
<keyword evidence="2" id="KW-0813">Transport</keyword>
<dbReference type="RefSeq" id="WP_230867473.1">
    <property type="nucleotide sequence ID" value="NZ_CP046640.1"/>
</dbReference>
<comment type="subcellular location">
    <subcellularLocation>
        <location evidence="1">Cell membrane</location>
        <topology evidence="1">Multi-pass membrane protein</topology>
    </subcellularLocation>
</comment>
<feature type="transmembrane region" description="Helical" evidence="7">
    <location>
        <begin position="73"/>
        <end position="96"/>
    </location>
</feature>
<keyword evidence="4 7" id="KW-0812">Transmembrane</keyword>
<dbReference type="PROSITE" id="PS50850">
    <property type="entry name" value="MFS"/>
    <property type="match status" value="1"/>
</dbReference>
<reference evidence="9" key="1">
    <citation type="submission" date="2019-12" db="EMBL/GenBank/DDBJ databases">
        <authorList>
            <person name="zhang j."/>
            <person name="sun C.M."/>
        </authorList>
    </citation>
    <scope>NUCLEOTIDE SEQUENCE</scope>
    <source>
        <strain evidence="9">NS-1</strain>
    </source>
</reference>
<feature type="transmembrane region" description="Helical" evidence="7">
    <location>
        <begin position="214"/>
        <end position="237"/>
    </location>
</feature>
<feature type="domain" description="Major facilitator superfamily (MFS) profile" evidence="8">
    <location>
        <begin position="213"/>
        <end position="402"/>
    </location>
</feature>
<evidence type="ECO:0000313" key="10">
    <source>
        <dbReference type="Proteomes" id="UP000665020"/>
    </source>
</evidence>
<proteinExistence type="predicted"/>
<evidence type="ECO:0000256" key="3">
    <source>
        <dbReference type="ARBA" id="ARBA00022475"/>
    </source>
</evidence>
<dbReference type="SUPFAM" id="SSF103473">
    <property type="entry name" value="MFS general substrate transporter"/>
    <property type="match status" value="1"/>
</dbReference>
<gene>
    <name evidence="9" type="ORF">GM661_14475</name>
</gene>
<dbReference type="InterPro" id="IPR020846">
    <property type="entry name" value="MFS_dom"/>
</dbReference>
<feature type="transmembrane region" description="Helical" evidence="7">
    <location>
        <begin position="42"/>
        <end position="66"/>
    </location>
</feature>
<dbReference type="AlphaFoldDB" id="A0A8A7KJR0"/>
<organism evidence="9 10">
    <name type="scientific">Iocasia fonsfrigidae</name>
    <dbReference type="NCBI Taxonomy" id="2682810"/>
    <lineage>
        <taxon>Bacteria</taxon>
        <taxon>Bacillati</taxon>
        <taxon>Bacillota</taxon>
        <taxon>Clostridia</taxon>
        <taxon>Halanaerobiales</taxon>
        <taxon>Halanaerobiaceae</taxon>
        <taxon>Iocasia</taxon>
    </lineage>
</organism>